<proteinExistence type="predicted"/>
<evidence type="ECO:0000259" key="1">
    <source>
        <dbReference type="PROSITE" id="PS51186"/>
    </source>
</evidence>
<evidence type="ECO:0000313" key="3">
    <source>
        <dbReference type="Proteomes" id="UP001152607"/>
    </source>
</evidence>
<dbReference type="Proteomes" id="UP001152607">
    <property type="component" value="Unassembled WGS sequence"/>
</dbReference>
<comment type="caution">
    <text evidence="2">The sequence shown here is derived from an EMBL/GenBank/DDBJ whole genome shotgun (WGS) entry which is preliminary data.</text>
</comment>
<feature type="domain" description="N-acetyltransferase" evidence="1">
    <location>
        <begin position="152"/>
        <end position="217"/>
    </location>
</feature>
<keyword evidence="3" id="KW-1185">Reference proteome</keyword>
<name>A0A9W4U3X1_9PLEO</name>
<dbReference type="CDD" id="cd04301">
    <property type="entry name" value="NAT_SF"/>
    <property type="match status" value="1"/>
</dbReference>
<accession>A0A9W4U3X1</accession>
<protein>
    <recommendedName>
        <fullName evidence="1">N-acetyltransferase domain-containing protein</fullName>
    </recommendedName>
</protein>
<organism evidence="2 3">
    <name type="scientific">Periconia digitata</name>
    <dbReference type="NCBI Taxonomy" id="1303443"/>
    <lineage>
        <taxon>Eukaryota</taxon>
        <taxon>Fungi</taxon>
        <taxon>Dikarya</taxon>
        <taxon>Ascomycota</taxon>
        <taxon>Pezizomycotina</taxon>
        <taxon>Dothideomycetes</taxon>
        <taxon>Pleosporomycetidae</taxon>
        <taxon>Pleosporales</taxon>
        <taxon>Massarineae</taxon>
        <taxon>Periconiaceae</taxon>
        <taxon>Periconia</taxon>
    </lineage>
</organism>
<dbReference type="EMBL" id="CAOQHR010000001">
    <property type="protein sequence ID" value="CAI6231641.1"/>
    <property type="molecule type" value="Genomic_DNA"/>
</dbReference>
<reference evidence="2" key="1">
    <citation type="submission" date="2023-01" db="EMBL/GenBank/DDBJ databases">
        <authorList>
            <person name="Van Ghelder C."/>
            <person name="Rancurel C."/>
        </authorList>
    </citation>
    <scope>NUCLEOTIDE SEQUENCE</scope>
    <source>
        <strain evidence="2">CNCM I-4278</strain>
    </source>
</reference>
<dbReference type="OrthoDB" id="2821191at2759"/>
<dbReference type="Gene3D" id="3.40.630.30">
    <property type="match status" value="1"/>
</dbReference>
<dbReference type="InterPro" id="IPR016181">
    <property type="entry name" value="Acyl_CoA_acyltransferase"/>
</dbReference>
<dbReference type="AlphaFoldDB" id="A0A9W4U3X1"/>
<dbReference type="InterPro" id="IPR000182">
    <property type="entry name" value="GNAT_dom"/>
</dbReference>
<dbReference type="PROSITE" id="PS51186">
    <property type="entry name" value="GNAT"/>
    <property type="match status" value="1"/>
</dbReference>
<gene>
    <name evidence="2" type="ORF">PDIGIT_LOCUS238</name>
</gene>
<evidence type="ECO:0000313" key="2">
    <source>
        <dbReference type="EMBL" id="CAI6231641.1"/>
    </source>
</evidence>
<dbReference type="GO" id="GO:0016747">
    <property type="term" value="F:acyltransferase activity, transferring groups other than amino-acyl groups"/>
    <property type="evidence" value="ECO:0007669"/>
    <property type="project" value="InterPro"/>
</dbReference>
<dbReference type="SUPFAM" id="SSF55729">
    <property type="entry name" value="Acyl-CoA N-acyltransferases (Nat)"/>
    <property type="match status" value="1"/>
</dbReference>
<sequence>MSSTFHIRPASLAAKDDERMLSHFDSQLKWLESIGSGGQWGPNPRSNNEAFQEKIRGKIQLSETCMEKPFSSKWARAYISEAEVDADSLSEELKQLSGPPLENGRVRVPVASMILDSKSADYVRDVLPEEDKNDPFIYLLALFSDRKTSSIGKGAGAALIKHAKDEAKRLGIHRIDGDCYAGNDGKLLKYYESQGFKSAGEFGSEQGWPGVVFEMRF</sequence>